<dbReference type="AlphaFoldDB" id="A0A1F5Z2K5"/>
<evidence type="ECO:0000256" key="1">
    <source>
        <dbReference type="SAM" id="Phobius"/>
    </source>
</evidence>
<accession>A0A1F5Z2K5</accession>
<name>A0A1F5Z2K5_9BACT</name>
<dbReference type="EMBL" id="MFJG01000023">
    <property type="protein sequence ID" value="OGG06342.1"/>
    <property type="molecule type" value="Genomic_DNA"/>
</dbReference>
<comment type="caution">
    <text evidence="2">The sequence shown here is derived from an EMBL/GenBank/DDBJ whole genome shotgun (WGS) entry which is preliminary data.</text>
</comment>
<keyword evidence="1" id="KW-1133">Transmembrane helix</keyword>
<evidence type="ECO:0000313" key="2">
    <source>
        <dbReference type="EMBL" id="OGG06342.1"/>
    </source>
</evidence>
<reference evidence="2 3" key="1">
    <citation type="journal article" date="2016" name="Nat. Commun.">
        <title>Thousands of microbial genomes shed light on interconnected biogeochemical processes in an aquifer system.</title>
        <authorList>
            <person name="Anantharaman K."/>
            <person name="Brown C.T."/>
            <person name="Hug L.A."/>
            <person name="Sharon I."/>
            <person name="Castelle C.J."/>
            <person name="Probst A.J."/>
            <person name="Thomas B.C."/>
            <person name="Singh A."/>
            <person name="Wilkins M.J."/>
            <person name="Karaoz U."/>
            <person name="Brodie E.L."/>
            <person name="Williams K.H."/>
            <person name="Hubbard S.S."/>
            <person name="Banfield J.F."/>
        </authorList>
    </citation>
    <scope>NUCLEOTIDE SEQUENCE [LARGE SCALE GENOMIC DNA]</scope>
</reference>
<evidence type="ECO:0000313" key="3">
    <source>
        <dbReference type="Proteomes" id="UP000178681"/>
    </source>
</evidence>
<dbReference type="PROSITE" id="PS00409">
    <property type="entry name" value="PROKAR_NTER_METHYL"/>
    <property type="match status" value="1"/>
</dbReference>
<dbReference type="Pfam" id="PF07963">
    <property type="entry name" value="N_methyl"/>
    <property type="match status" value="1"/>
</dbReference>
<dbReference type="NCBIfam" id="TIGR02532">
    <property type="entry name" value="IV_pilin_GFxxxE"/>
    <property type="match status" value="1"/>
</dbReference>
<proteinExistence type="predicted"/>
<evidence type="ECO:0008006" key="4">
    <source>
        <dbReference type="Google" id="ProtNLM"/>
    </source>
</evidence>
<organism evidence="2 3">
    <name type="scientific">Candidatus Gottesmanbacteria bacterium RIFCSPHIGHO2_01_FULL_42_12</name>
    <dbReference type="NCBI Taxonomy" id="1798377"/>
    <lineage>
        <taxon>Bacteria</taxon>
        <taxon>Candidatus Gottesmaniibacteriota</taxon>
    </lineage>
</organism>
<dbReference type="InterPro" id="IPR012902">
    <property type="entry name" value="N_methyl_site"/>
</dbReference>
<dbReference type="SUPFAM" id="SSF54523">
    <property type="entry name" value="Pili subunits"/>
    <property type="match status" value="1"/>
</dbReference>
<sequence length="160" mass="17463">MKFKKGFTLIELIVVTLVFGILLTVGTNIFLQVILSSNKVSTDADLRQNASFVMENITRDVRRSSCLLISNNNKTLGLYETSDCTGNATVYTINNSVSKDGNQLSTPKVDFSTSTFDDTSPTSNGKGVIVKLVVKATGARYDYIGEITETQTISVRNGIY</sequence>
<dbReference type="InterPro" id="IPR045584">
    <property type="entry name" value="Pilin-like"/>
</dbReference>
<protein>
    <recommendedName>
        <fullName evidence="4">Prepilin-type N-terminal cleavage/methylation domain-containing protein</fullName>
    </recommendedName>
</protein>
<dbReference type="Proteomes" id="UP000178681">
    <property type="component" value="Unassembled WGS sequence"/>
</dbReference>
<gene>
    <name evidence="2" type="ORF">A2872_01285</name>
</gene>
<dbReference type="STRING" id="1798377.A2872_01285"/>
<feature type="transmembrane region" description="Helical" evidence="1">
    <location>
        <begin position="12"/>
        <end position="35"/>
    </location>
</feature>
<dbReference type="Gene3D" id="3.30.700.10">
    <property type="entry name" value="Glycoprotein, Type 4 Pilin"/>
    <property type="match status" value="1"/>
</dbReference>
<keyword evidence="1" id="KW-0812">Transmembrane</keyword>
<keyword evidence="1" id="KW-0472">Membrane</keyword>